<dbReference type="InterPro" id="IPR012373">
    <property type="entry name" value="Ferrdict_sens_TM"/>
</dbReference>
<evidence type="ECO:0000259" key="1">
    <source>
        <dbReference type="Pfam" id="PF04773"/>
    </source>
</evidence>
<dbReference type="InterPro" id="IPR032623">
    <property type="entry name" value="FecR_N"/>
</dbReference>
<dbReference type="InterPro" id="IPR006860">
    <property type="entry name" value="FecR"/>
</dbReference>
<feature type="domain" description="FecR N-terminal" evidence="2">
    <location>
        <begin position="13"/>
        <end position="53"/>
    </location>
</feature>
<dbReference type="PANTHER" id="PTHR30273:SF2">
    <property type="entry name" value="PROTEIN FECR"/>
    <property type="match status" value="1"/>
</dbReference>
<reference evidence="3 4" key="1">
    <citation type="submission" date="2020-08" db="EMBL/GenBank/DDBJ databases">
        <title>Putative novel bacterial strains isolated from necrotic wheat leaf tissues caused by Xanthomonas translucens.</title>
        <authorList>
            <person name="Tambong J.T."/>
        </authorList>
    </citation>
    <scope>NUCLEOTIDE SEQUENCE [LARGE SCALE GENOMIC DNA]</scope>
    <source>
        <strain evidence="3 4">DOAB 1069</strain>
    </source>
</reference>
<dbReference type="PIRSF" id="PIRSF018266">
    <property type="entry name" value="FecR"/>
    <property type="match status" value="1"/>
</dbReference>
<dbReference type="EMBL" id="JACONW010000051">
    <property type="protein sequence ID" value="MBC3950638.1"/>
    <property type="molecule type" value="Genomic_DNA"/>
</dbReference>
<name>A0ABR7B0C1_9PSED</name>
<evidence type="ECO:0000313" key="4">
    <source>
        <dbReference type="Proteomes" id="UP000651852"/>
    </source>
</evidence>
<organism evidence="3 4">
    <name type="scientific">Pseudomonas folii</name>
    <dbReference type="NCBI Taxonomy" id="2762593"/>
    <lineage>
        <taxon>Bacteria</taxon>
        <taxon>Pseudomonadati</taxon>
        <taxon>Pseudomonadota</taxon>
        <taxon>Gammaproteobacteria</taxon>
        <taxon>Pseudomonadales</taxon>
        <taxon>Pseudomonadaceae</taxon>
        <taxon>Pseudomonas</taxon>
    </lineage>
</organism>
<dbReference type="RefSeq" id="WP_187521639.1">
    <property type="nucleotide sequence ID" value="NZ_JACONW010000051.1"/>
</dbReference>
<accession>A0ABR7B0C1</accession>
<dbReference type="Proteomes" id="UP000651852">
    <property type="component" value="Unassembled WGS sequence"/>
</dbReference>
<gene>
    <name evidence="3" type="ORF">H8S59_12795</name>
</gene>
<dbReference type="Pfam" id="PF16220">
    <property type="entry name" value="DUF4880"/>
    <property type="match status" value="1"/>
</dbReference>
<protein>
    <submittedName>
        <fullName evidence="3">FecR family protein</fullName>
    </submittedName>
</protein>
<dbReference type="PANTHER" id="PTHR30273">
    <property type="entry name" value="PERIPLASMIC SIGNAL SENSOR AND SIGMA FACTOR ACTIVATOR FECR-RELATED"/>
    <property type="match status" value="1"/>
</dbReference>
<proteinExistence type="predicted"/>
<dbReference type="Gene3D" id="2.60.120.1440">
    <property type="match status" value="1"/>
</dbReference>
<sequence>MSGAVPSRQIAEDAADFLVLLESGSANAEDRARLQRWREQSTHHEQTWQKAQGLRQRFAGLPPELAMASLDRPDSGRRAVLKRALIVAALLPAGWMLAQQAPVAAWRADLRTASGERRDLRLPDGSLLQLDTASALDMDLDLEQGRRLLSLIEGEMALNLANNVPAMTINTAQGQVLAVGAELCIRQYGQSCQVSVWRGTVELTPHQGHSVRLQAGQRATMSAESITSVQPFDTRQPGWRQGVVSVENQPLGRFLEELSRYRPGILRWEPALESLKVTGTFRLDDTDKILFLLAASLPLQVQTRTRYWVTLTARQVVA</sequence>
<evidence type="ECO:0000313" key="3">
    <source>
        <dbReference type="EMBL" id="MBC3950638.1"/>
    </source>
</evidence>
<dbReference type="Pfam" id="PF04773">
    <property type="entry name" value="FecR"/>
    <property type="match status" value="1"/>
</dbReference>
<feature type="domain" description="FecR protein" evidence="1">
    <location>
        <begin position="109"/>
        <end position="202"/>
    </location>
</feature>
<evidence type="ECO:0000259" key="2">
    <source>
        <dbReference type="Pfam" id="PF16220"/>
    </source>
</evidence>
<comment type="caution">
    <text evidence="3">The sequence shown here is derived from an EMBL/GenBank/DDBJ whole genome shotgun (WGS) entry which is preliminary data.</text>
</comment>
<keyword evidence="4" id="KW-1185">Reference proteome</keyword>